<keyword evidence="3" id="KW-1185">Reference proteome</keyword>
<gene>
    <name evidence="2" type="ORF">GCM10010468_51300</name>
</gene>
<evidence type="ECO:0000256" key="1">
    <source>
        <dbReference type="SAM" id="Phobius"/>
    </source>
</evidence>
<reference evidence="3" key="1">
    <citation type="journal article" date="2019" name="Int. J. Syst. Evol. Microbiol.">
        <title>The Global Catalogue of Microorganisms (GCM) 10K type strain sequencing project: providing services to taxonomists for standard genome sequencing and annotation.</title>
        <authorList>
            <consortium name="The Broad Institute Genomics Platform"/>
            <consortium name="The Broad Institute Genome Sequencing Center for Infectious Disease"/>
            <person name="Wu L."/>
            <person name="Ma J."/>
        </authorList>
    </citation>
    <scope>NUCLEOTIDE SEQUENCE [LARGE SCALE GENOMIC DNA]</scope>
    <source>
        <strain evidence="3">JCM 9377</strain>
    </source>
</reference>
<keyword evidence="1" id="KW-0472">Membrane</keyword>
<proteinExistence type="predicted"/>
<dbReference type="Proteomes" id="UP001501237">
    <property type="component" value="Unassembled WGS sequence"/>
</dbReference>
<keyword evidence="1" id="KW-0812">Transmembrane</keyword>
<organism evidence="2 3">
    <name type="scientific">Actinocorallia longicatena</name>
    <dbReference type="NCBI Taxonomy" id="111803"/>
    <lineage>
        <taxon>Bacteria</taxon>
        <taxon>Bacillati</taxon>
        <taxon>Actinomycetota</taxon>
        <taxon>Actinomycetes</taxon>
        <taxon>Streptosporangiales</taxon>
        <taxon>Thermomonosporaceae</taxon>
        <taxon>Actinocorallia</taxon>
    </lineage>
</organism>
<name>A0ABP6QFQ7_9ACTN</name>
<sequence length="257" mass="27763">MREIDTLFGELRREVVPNVTGPAPGEIIGRARARRARRRIAAGTAAVVVAAGLFAVQADRRGHDPVLTPTPAPTPAPHLLKVADLLFAGAAADGDEQRWTAQDDSLDPPAIATCLNGPVAGEDPFGDVIEGAEQRLSTSYNGNKEIGNELTHTSFSEQLIVFTDPAAAQRIMRRLEQVVDDCEGADVKRWPIGDEAISSVYAFPGTPPQRTQGVAFRQGRVIAIYGDHRNDGRRLKTLGDHLDNAQTMAARLRAWGF</sequence>
<evidence type="ECO:0008006" key="4">
    <source>
        <dbReference type="Google" id="ProtNLM"/>
    </source>
</evidence>
<evidence type="ECO:0000313" key="2">
    <source>
        <dbReference type="EMBL" id="GAA3224342.1"/>
    </source>
</evidence>
<accession>A0ABP6QFQ7</accession>
<feature type="transmembrane region" description="Helical" evidence="1">
    <location>
        <begin position="40"/>
        <end position="58"/>
    </location>
</feature>
<dbReference type="RefSeq" id="WP_344832911.1">
    <property type="nucleotide sequence ID" value="NZ_BAAAUV010000014.1"/>
</dbReference>
<evidence type="ECO:0000313" key="3">
    <source>
        <dbReference type="Proteomes" id="UP001501237"/>
    </source>
</evidence>
<keyword evidence="1" id="KW-1133">Transmembrane helix</keyword>
<dbReference type="EMBL" id="BAAAUV010000014">
    <property type="protein sequence ID" value="GAA3224342.1"/>
    <property type="molecule type" value="Genomic_DNA"/>
</dbReference>
<comment type="caution">
    <text evidence="2">The sequence shown here is derived from an EMBL/GenBank/DDBJ whole genome shotgun (WGS) entry which is preliminary data.</text>
</comment>
<protein>
    <recommendedName>
        <fullName evidence="4">PknH-like protein</fullName>
    </recommendedName>
</protein>